<dbReference type="GO" id="GO:0030488">
    <property type="term" value="P:tRNA methylation"/>
    <property type="evidence" value="ECO:0007669"/>
    <property type="project" value="InterPro"/>
</dbReference>
<evidence type="ECO:0000256" key="1">
    <source>
        <dbReference type="ARBA" id="ARBA00012796"/>
    </source>
</evidence>
<comment type="function">
    <text evidence="6">Catalyzes the S-adenosyl-L-methionine-dependent formation of N(1)-methyladenine at position 58 (m1A58) in tRNA.</text>
</comment>
<dbReference type="Gene3D" id="3.40.50.150">
    <property type="entry name" value="Vaccinia Virus protein VP39"/>
    <property type="match status" value="1"/>
</dbReference>
<dbReference type="GO" id="GO:0031515">
    <property type="term" value="C:tRNA (m1A) methyltransferase complex"/>
    <property type="evidence" value="ECO:0007669"/>
    <property type="project" value="InterPro"/>
</dbReference>
<comment type="subunit">
    <text evidence="7">Homotetramer composed of a dimer of dimers.</text>
</comment>
<proteinExistence type="predicted"/>
<keyword evidence="3 12" id="KW-0808">Transferase</keyword>
<dbReference type="FunFam" id="3.10.330.20:FF:000001">
    <property type="entry name" value="tRNA (adenine(58)-N(1))-methyltransferase TrmI"/>
    <property type="match status" value="1"/>
</dbReference>
<gene>
    <name evidence="12" type="ORF">HKD39_01920</name>
</gene>
<evidence type="ECO:0000256" key="9">
    <source>
        <dbReference type="ARBA" id="ARBA00075788"/>
    </source>
</evidence>
<organism evidence="12 13">
    <name type="scientific">Nakamurella aerolata</name>
    <dbReference type="NCBI Taxonomy" id="1656892"/>
    <lineage>
        <taxon>Bacteria</taxon>
        <taxon>Bacillati</taxon>
        <taxon>Actinomycetota</taxon>
        <taxon>Actinomycetes</taxon>
        <taxon>Nakamurellales</taxon>
        <taxon>Nakamurellaceae</taxon>
        <taxon>Nakamurella</taxon>
    </lineage>
</organism>
<dbReference type="CDD" id="cd02440">
    <property type="entry name" value="AdoMet_MTases"/>
    <property type="match status" value="1"/>
</dbReference>
<keyword evidence="5" id="KW-0819">tRNA processing</keyword>
<dbReference type="PANTHER" id="PTHR12133:SF1">
    <property type="entry name" value="TRNA (ADENINE(58)-N(1))-METHYLTRANSFERASE, MITOCHONDRIAL"/>
    <property type="match status" value="1"/>
</dbReference>
<evidence type="ECO:0000313" key="12">
    <source>
        <dbReference type="EMBL" id="NNG34496.1"/>
    </source>
</evidence>
<evidence type="ECO:0000259" key="11">
    <source>
        <dbReference type="Pfam" id="PF08704"/>
    </source>
</evidence>
<keyword evidence="2 12" id="KW-0489">Methyltransferase</keyword>
<dbReference type="AlphaFoldDB" id="A0A849A4B2"/>
<feature type="domain" description="tRNA (adenine(58)-N(1))-methyltransferase catalytic subunit TRM61 C-terminal" evidence="11">
    <location>
        <begin position="151"/>
        <end position="314"/>
    </location>
</feature>
<keyword evidence="13" id="KW-1185">Reference proteome</keyword>
<dbReference type="Gene3D" id="3.10.330.20">
    <property type="match status" value="1"/>
</dbReference>
<evidence type="ECO:0000256" key="7">
    <source>
        <dbReference type="ARBA" id="ARBA00066181"/>
    </source>
</evidence>
<evidence type="ECO:0000256" key="10">
    <source>
        <dbReference type="SAM" id="MobiDB-lite"/>
    </source>
</evidence>
<evidence type="ECO:0000256" key="3">
    <source>
        <dbReference type="ARBA" id="ARBA00022679"/>
    </source>
</evidence>
<evidence type="ECO:0000256" key="8">
    <source>
        <dbReference type="ARBA" id="ARBA00069291"/>
    </source>
</evidence>
<dbReference type="EC" id="2.1.1.220" evidence="1"/>
<evidence type="ECO:0000256" key="6">
    <source>
        <dbReference type="ARBA" id="ARBA00056761"/>
    </source>
</evidence>
<evidence type="ECO:0000256" key="2">
    <source>
        <dbReference type="ARBA" id="ARBA00022603"/>
    </source>
</evidence>
<evidence type="ECO:0000256" key="5">
    <source>
        <dbReference type="ARBA" id="ARBA00022694"/>
    </source>
</evidence>
<protein>
    <recommendedName>
        <fullName evidence="8">tRNA (adenine(58)-N(1))-methyltransferase TrmI</fullName>
        <ecNumber evidence="1">2.1.1.220</ecNumber>
    </recommendedName>
    <alternativeName>
        <fullName evidence="9">tRNA(m1A58)-methyltransferase</fullName>
    </alternativeName>
</protein>
<dbReference type="PROSITE" id="PS51620">
    <property type="entry name" value="SAM_TRM61"/>
    <property type="match status" value="1"/>
</dbReference>
<dbReference type="Pfam" id="PF08704">
    <property type="entry name" value="GCD14"/>
    <property type="match status" value="1"/>
</dbReference>
<dbReference type="FunFam" id="3.40.50.150:FF:000019">
    <property type="entry name" value="tRNA (adenine(58)-N(1))-methyltransferase TrmI"/>
    <property type="match status" value="1"/>
</dbReference>
<feature type="compositionally biased region" description="Low complexity" evidence="10">
    <location>
        <begin position="39"/>
        <end position="60"/>
    </location>
</feature>
<dbReference type="PANTHER" id="PTHR12133">
    <property type="entry name" value="TRNA (ADENINE(58)-N(1))-METHYLTRANSFERASE"/>
    <property type="match status" value="1"/>
</dbReference>
<dbReference type="InterPro" id="IPR029063">
    <property type="entry name" value="SAM-dependent_MTases_sf"/>
</dbReference>
<dbReference type="InterPro" id="IPR014816">
    <property type="entry name" value="tRNA_MeTrfase_Gcd14"/>
</dbReference>
<dbReference type="SUPFAM" id="SSF53335">
    <property type="entry name" value="S-adenosyl-L-methionine-dependent methyltransferases"/>
    <property type="match status" value="1"/>
</dbReference>
<comment type="caution">
    <text evidence="12">The sequence shown here is derived from an EMBL/GenBank/DDBJ whole genome shotgun (WGS) entry which is preliminary data.</text>
</comment>
<evidence type="ECO:0000256" key="4">
    <source>
        <dbReference type="ARBA" id="ARBA00022691"/>
    </source>
</evidence>
<dbReference type="InterPro" id="IPR049470">
    <property type="entry name" value="TRM61_C"/>
</dbReference>
<name>A0A849A4B2_9ACTN</name>
<feature type="region of interest" description="Disordered" evidence="10">
    <location>
        <begin position="1"/>
        <end position="90"/>
    </location>
</feature>
<evidence type="ECO:0000313" key="13">
    <source>
        <dbReference type="Proteomes" id="UP000562984"/>
    </source>
</evidence>
<dbReference type="GO" id="GO:0160107">
    <property type="term" value="F:tRNA (adenine(58)-N1)-methyltransferase activity"/>
    <property type="evidence" value="ECO:0007669"/>
    <property type="project" value="UniProtKB-EC"/>
</dbReference>
<dbReference type="EMBL" id="JABEND010000001">
    <property type="protein sequence ID" value="NNG34496.1"/>
    <property type="molecule type" value="Genomic_DNA"/>
</dbReference>
<accession>A0A849A4B2</accession>
<sequence>MHPTDQPEPAEQASAGQPAGEIPASVPGPSSGEQPPTLPESATGAGESAGTSAGEPGATESAGTSPGEPAATDRAGTADRPSGPFQVGDRVQLSDAKGRKYTVHLAAGETFHTHRGAIAHDDLIGRPEGSLVYSTSSTAYLALRPLLTDYVLSMPRGAAVIYPKDAAQIIHWGDIFPGATVLEAGAGSGALTCSLLRAVGPSGRVISYEVRDDHAEHAERNVRRFFGEHPANWELIVGDMAEFADRDRQVDRIVLDMLEPWTMLPTVATTLTPGGVLMVYVASTTQLSRMAEELRGFGGFTEPQAWESLHRPWHLVGLAVRPEHRMIGHTAFLLSARKLAPGVEPPRPQRRPTSTGR</sequence>
<reference evidence="12 13" key="1">
    <citation type="submission" date="2020-05" db="EMBL/GenBank/DDBJ databases">
        <title>Nakamurella sp. DB0629 isolated from air conditioner.</title>
        <authorList>
            <person name="Kim D.H."/>
            <person name="Kim D.-U."/>
        </authorList>
    </citation>
    <scope>NUCLEOTIDE SEQUENCE [LARGE SCALE GENOMIC DNA]</scope>
    <source>
        <strain evidence="12 13">DB0629</strain>
    </source>
</reference>
<dbReference type="Proteomes" id="UP000562984">
    <property type="component" value="Unassembled WGS sequence"/>
</dbReference>
<dbReference type="Pfam" id="PF14801">
    <property type="entry name" value="TrmI-like_N"/>
    <property type="match status" value="1"/>
</dbReference>
<keyword evidence="4" id="KW-0949">S-adenosyl-L-methionine</keyword>